<dbReference type="EMBL" id="GL945475">
    <property type="protein sequence ID" value="EGO03518.1"/>
    <property type="molecule type" value="Genomic_DNA"/>
</dbReference>
<evidence type="ECO:0000313" key="1">
    <source>
        <dbReference type="EMBL" id="EGO03518.1"/>
    </source>
</evidence>
<name>F8PK64_SERL3</name>
<evidence type="ECO:0000313" key="2">
    <source>
        <dbReference type="Proteomes" id="UP000008063"/>
    </source>
</evidence>
<protein>
    <submittedName>
        <fullName evidence="1">Uncharacterized protein</fullName>
    </submittedName>
</protein>
<keyword evidence="2" id="KW-1185">Reference proteome</keyword>
<gene>
    <name evidence="1" type="ORF">SERLA73DRAFT_119225</name>
</gene>
<organism evidence="2">
    <name type="scientific">Serpula lacrymans var. lacrymans (strain S7.3)</name>
    <name type="common">Dry rot fungus</name>
    <dbReference type="NCBI Taxonomy" id="936435"/>
    <lineage>
        <taxon>Eukaryota</taxon>
        <taxon>Fungi</taxon>
        <taxon>Dikarya</taxon>
        <taxon>Basidiomycota</taxon>
        <taxon>Agaricomycotina</taxon>
        <taxon>Agaricomycetes</taxon>
        <taxon>Agaricomycetidae</taxon>
        <taxon>Boletales</taxon>
        <taxon>Coniophorineae</taxon>
        <taxon>Serpulaceae</taxon>
        <taxon>Serpula</taxon>
    </lineage>
</organism>
<dbReference type="HOGENOM" id="CLU_2759366_0_0_1"/>
<dbReference type="InParanoid" id="F8PK64"/>
<sequence length="70" mass="7627">MPQKAANSVFAGLAAVNIRGILGQLHRIHLDGHVVLQSPKVRTGDRRGLVVIADTYIEKEAPRPQSSQED</sequence>
<reference evidence="2" key="1">
    <citation type="journal article" date="2011" name="Science">
        <title>The plant cell wall-decomposing machinery underlies the functional diversity of forest fungi.</title>
        <authorList>
            <person name="Eastwood D.C."/>
            <person name="Floudas D."/>
            <person name="Binder M."/>
            <person name="Majcherczyk A."/>
            <person name="Schneider P."/>
            <person name="Aerts A."/>
            <person name="Asiegbu F.O."/>
            <person name="Baker S.E."/>
            <person name="Barry K."/>
            <person name="Bendiksby M."/>
            <person name="Blumentritt M."/>
            <person name="Coutinho P.M."/>
            <person name="Cullen D."/>
            <person name="de Vries R.P."/>
            <person name="Gathman A."/>
            <person name="Goodell B."/>
            <person name="Henrissat B."/>
            <person name="Ihrmark K."/>
            <person name="Kauserud H."/>
            <person name="Kohler A."/>
            <person name="LaButti K."/>
            <person name="Lapidus A."/>
            <person name="Lavin J.L."/>
            <person name="Lee Y.-H."/>
            <person name="Lindquist E."/>
            <person name="Lilly W."/>
            <person name="Lucas S."/>
            <person name="Morin E."/>
            <person name="Murat C."/>
            <person name="Oguiza J.A."/>
            <person name="Park J."/>
            <person name="Pisabarro A.G."/>
            <person name="Riley R."/>
            <person name="Rosling A."/>
            <person name="Salamov A."/>
            <person name="Schmidt O."/>
            <person name="Schmutz J."/>
            <person name="Skrede I."/>
            <person name="Stenlid J."/>
            <person name="Wiebenga A."/>
            <person name="Xie X."/>
            <person name="Kuees U."/>
            <person name="Hibbett D.S."/>
            <person name="Hoffmeister D."/>
            <person name="Hoegberg N."/>
            <person name="Martin F."/>
            <person name="Grigoriev I.V."/>
            <person name="Watkinson S.C."/>
        </authorList>
    </citation>
    <scope>NUCLEOTIDE SEQUENCE [LARGE SCALE GENOMIC DNA]</scope>
    <source>
        <strain evidence="2">strain S7.3</strain>
    </source>
</reference>
<dbReference type="AlphaFoldDB" id="F8PK64"/>
<dbReference type="Proteomes" id="UP000008063">
    <property type="component" value="Unassembled WGS sequence"/>
</dbReference>
<accession>F8PK64</accession>
<proteinExistence type="predicted"/>